<dbReference type="VEuPathDB" id="VectorBase:CQUJHB007151"/>
<dbReference type="SUPFAM" id="SSF52113">
    <property type="entry name" value="BRCT domain"/>
    <property type="match status" value="1"/>
</dbReference>
<evidence type="ECO:0000259" key="7">
    <source>
        <dbReference type="PROSITE" id="PS50172"/>
    </source>
</evidence>
<evidence type="ECO:0000256" key="3">
    <source>
        <dbReference type="ARBA" id="ARBA00022763"/>
    </source>
</evidence>
<dbReference type="FunFam" id="2.60.120.260:FF:000025">
    <property type="entry name" value="DNA repair protein XRCC1 isoform X1"/>
    <property type="match status" value="1"/>
</dbReference>
<dbReference type="EnsemblMetazoa" id="CPIJ012852-RA">
    <property type="protein sequence ID" value="CPIJ012852-PA"/>
    <property type="gene ID" value="CPIJ012852"/>
</dbReference>
<keyword evidence="4" id="KW-0234">DNA repair</keyword>
<evidence type="ECO:0000313" key="8">
    <source>
        <dbReference type="EMBL" id="EDS38077.1"/>
    </source>
</evidence>
<comment type="subcellular location">
    <subcellularLocation>
        <location evidence="1">Nucleus</location>
    </subcellularLocation>
</comment>
<dbReference type="CDD" id="cd17725">
    <property type="entry name" value="BRCT_XRCC1_rpt1"/>
    <property type="match status" value="1"/>
</dbReference>
<dbReference type="GO" id="GO:0000012">
    <property type="term" value="P:single strand break repair"/>
    <property type="evidence" value="ECO:0007669"/>
    <property type="project" value="InterPro"/>
</dbReference>
<keyword evidence="5" id="KW-0539">Nucleus</keyword>
<dbReference type="Pfam" id="PF12738">
    <property type="entry name" value="PTCB-BRCT"/>
    <property type="match status" value="1"/>
</dbReference>
<reference evidence="9" key="2">
    <citation type="submission" date="2021-02" db="UniProtKB">
        <authorList>
            <consortium name="EnsemblMetazoa"/>
        </authorList>
    </citation>
    <scope>IDENTIFICATION</scope>
    <source>
        <strain evidence="9">JHB</strain>
    </source>
</reference>
<dbReference type="Pfam" id="PF01834">
    <property type="entry name" value="XRCC1_N"/>
    <property type="match status" value="1"/>
</dbReference>
<feature type="compositionally biased region" description="Basic and acidic residues" evidence="6">
    <location>
        <begin position="376"/>
        <end position="391"/>
    </location>
</feature>
<dbReference type="FunCoup" id="B0X0B6">
    <property type="interactions" value="2013"/>
</dbReference>
<dbReference type="GO" id="GO:0003684">
    <property type="term" value="F:damaged DNA binding"/>
    <property type="evidence" value="ECO:0007669"/>
    <property type="project" value="InterPro"/>
</dbReference>
<keyword evidence="3" id="KW-0227">DNA damage</keyword>
<protein>
    <recommendedName>
        <fullName evidence="7">BRCT domain-containing protein</fullName>
    </recommendedName>
</protein>
<dbReference type="GO" id="GO:0006284">
    <property type="term" value="P:base-excision repair"/>
    <property type="evidence" value="ECO:0007669"/>
    <property type="project" value="InterPro"/>
</dbReference>
<dbReference type="AlphaFoldDB" id="B0X0B6"/>
<feature type="compositionally biased region" description="Basic and acidic residues" evidence="6">
    <location>
        <begin position="334"/>
        <end position="364"/>
    </location>
</feature>
<dbReference type="FunFam" id="3.40.50.10190:FF:000008">
    <property type="entry name" value="X-ray repair cross complementing 1"/>
    <property type="match status" value="1"/>
</dbReference>
<sequence length="615" mass="69917">MPTVSLASIESFSSEDPNFPASNLLAKETRRWKCRDAGEKSAFVVFRLDGGAVCITGIDIGNEHSAFVEVLVGRSGPAVPEFKEILLTSSFMSPIESRNSTNSGRVRCFTAKELVESVARERWDLVKVICTQPFNSRVQYGVAFVTLHSGGGERKDKPLVPAAVVQLGRFKLREESPDSDEGSEGLFARWKAARSGADSQPVATTSTAAAIRDASTPAAIRNSLASPQAAKMTTKITPKPKPRLFDDDEGKEEASVKPRDRNRDALLYDKEDDKPNEKLERKLAEDRARKQREKDAKEEREKRERSLSEKKKEKLHDTSATKFKNFLFDEPETSSEKKSSSEKDRRKDEEAKRSRDREKKSSPERKKRPTESSSGSRDRTSEIKKPKLDKDREEDEERTRKPVTYKPFNKLLEKVVLVISGIQNPDRANLRNQALAMGAKYKSDWDSSCTHLICAFKNTPKYNQVHGQGKIVRKGWIERCHALRKRLSWRKFALDSDDAERSDSEGEIVDEARRPKQDPPQRGCSPVKDPSPRKETDEEALAHYDLDDVAIVEDKPPTYELSGSDTEEEIERVKQNSASRSRIGRVIKKRESDKKERERDKKRVIKKREKEIKRE</sequence>
<dbReference type="OrthoDB" id="25840at2759"/>
<keyword evidence="10" id="KW-1185">Reference proteome</keyword>
<evidence type="ECO:0000313" key="10">
    <source>
        <dbReference type="Proteomes" id="UP000002320"/>
    </source>
</evidence>
<feature type="region of interest" description="Disordered" evidence="6">
    <location>
        <begin position="500"/>
        <end position="615"/>
    </location>
</feature>
<gene>
    <name evidence="9" type="primary">6045790</name>
    <name evidence="8" type="ORF">CpipJ_CPIJ012852</name>
</gene>
<evidence type="ECO:0000256" key="6">
    <source>
        <dbReference type="SAM" id="MobiDB-lite"/>
    </source>
</evidence>
<dbReference type="InterPro" id="IPR002706">
    <property type="entry name" value="Xrcc1_N"/>
</dbReference>
<dbReference type="GO" id="GO:0006303">
    <property type="term" value="P:double-strand break repair via nonhomologous end joining"/>
    <property type="evidence" value="ECO:0007669"/>
    <property type="project" value="InterPro"/>
</dbReference>
<dbReference type="InterPro" id="IPR045080">
    <property type="entry name" value="BRCT_XRCC1_rpt1"/>
</dbReference>
<dbReference type="PROSITE" id="PS50172">
    <property type="entry name" value="BRCT"/>
    <property type="match status" value="1"/>
</dbReference>
<dbReference type="OMA" id="WIEKCYE"/>
<dbReference type="SMART" id="SM00292">
    <property type="entry name" value="BRCT"/>
    <property type="match status" value="1"/>
</dbReference>
<dbReference type="Gene3D" id="3.40.50.10190">
    <property type="entry name" value="BRCT domain"/>
    <property type="match status" value="1"/>
</dbReference>
<dbReference type="VEuPathDB" id="VectorBase:CPIJ012852"/>
<dbReference type="HOGENOM" id="CLU_030026_0_0_1"/>
<feature type="domain" description="BRCT" evidence="7">
    <location>
        <begin position="407"/>
        <end position="494"/>
    </location>
</feature>
<evidence type="ECO:0000256" key="2">
    <source>
        <dbReference type="ARBA" id="ARBA00022737"/>
    </source>
</evidence>
<reference evidence="8" key="1">
    <citation type="submission" date="2007-03" db="EMBL/GenBank/DDBJ databases">
        <title>Annotation of Culex pipiens quinquefasciatus.</title>
        <authorList>
            <consortium name="The Broad Institute Genome Sequencing Platform"/>
            <person name="Atkinson P.W."/>
            <person name="Hemingway J."/>
            <person name="Christensen B.M."/>
            <person name="Higgs S."/>
            <person name="Kodira C."/>
            <person name="Hannick L."/>
            <person name="Megy K."/>
            <person name="O'Leary S."/>
            <person name="Pearson M."/>
            <person name="Haas B.J."/>
            <person name="Mauceli E."/>
            <person name="Wortman J.R."/>
            <person name="Lee N.H."/>
            <person name="Guigo R."/>
            <person name="Stanke M."/>
            <person name="Alvarado L."/>
            <person name="Amedeo P."/>
            <person name="Antoine C.H."/>
            <person name="Arensburger P."/>
            <person name="Bidwell S.L."/>
            <person name="Crawford M."/>
            <person name="Camaro F."/>
            <person name="Devon K."/>
            <person name="Engels R."/>
            <person name="Hammond M."/>
            <person name="Howarth C."/>
            <person name="Koehrsen M."/>
            <person name="Lawson D."/>
            <person name="Montgomery P."/>
            <person name="Nene V."/>
            <person name="Nusbaum C."/>
            <person name="Puiu D."/>
            <person name="Romero-Severson J."/>
            <person name="Severson D.W."/>
            <person name="Shumway M."/>
            <person name="Sisk P."/>
            <person name="Stolte C."/>
            <person name="Zeng Q."/>
            <person name="Eisenstadt E."/>
            <person name="Fraser-Liggett C."/>
            <person name="Strausberg R."/>
            <person name="Galagan J."/>
            <person name="Birren B."/>
            <person name="Collins F.H."/>
        </authorList>
    </citation>
    <scope>NUCLEOTIDE SEQUENCE [LARGE SCALE GENOMIC DNA]</scope>
    <source>
        <strain evidence="8">JHB</strain>
    </source>
</reference>
<dbReference type="InParanoid" id="B0X0B6"/>
<keyword evidence="2" id="KW-0677">Repeat</keyword>
<dbReference type="Proteomes" id="UP000002320">
    <property type="component" value="Unassembled WGS sequence"/>
</dbReference>
<dbReference type="STRING" id="7176.B0X0B6"/>
<organism>
    <name type="scientific">Culex quinquefasciatus</name>
    <name type="common">Southern house mosquito</name>
    <name type="synonym">Culex pungens</name>
    <dbReference type="NCBI Taxonomy" id="7176"/>
    <lineage>
        <taxon>Eukaryota</taxon>
        <taxon>Metazoa</taxon>
        <taxon>Ecdysozoa</taxon>
        <taxon>Arthropoda</taxon>
        <taxon>Hexapoda</taxon>
        <taxon>Insecta</taxon>
        <taxon>Pterygota</taxon>
        <taxon>Neoptera</taxon>
        <taxon>Endopterygota</taxon>
        <taxon>Diptera</taxon>
        <taxon>Nematocera</taxon>
        <taxon>Culicoidea</taxon>
        <taxon>Culicidae</taxon>
        <taxon>Culicinae</taxon>
        <taxon>Culicini</taxon>
        <taxon>Culex</taxon>
        <taxon>Culex</taxon>
    </lineage>
</organism>
<feature type="region of interest" description="Disordered" evidence="6">
    <location>
        <begin position="220"/>
        <end position="401"/>
    </location>
</feature>
<evidence type="ECO:0000256" key="5">
    <source>
        <dbReference type="ARBA" id="ARBA00023242"/>
    </source>
</evidence>
<dbReference type="InterPro" id="IPR001357">
    <property type="entry name" value="BRCT_dom"/>
</dbReference>
<evidence type="ECO:0000256" key="4">
    <source>
        <dbReference type="ARBA" id="ARBA00023204"/>
    </source>
</evidence>
<feature type="compositionally biased region" description="Basic and acidic residues" evidence="6">
    <location>
        <begin position="500"/>
        <end position="519"/>
    </location>
</feature>
<evidence type="ECO:0000313" key="9">
    <source>
        <dbReference type="EnsemblMetazoa" id="CPIJ012852-PA"/>
    </source>
</evidence>
<dbReference type="Gene3D" id="2.60.120.260">
    <property type="entry name" value="Galactose-binding domain-like"/>
    <property type="match status" value="1"/>
</dbReference>
<dbReference type="KEGG" id="cqu:CpipJ_CPIJ012852"/>
<name>B0X0B6_CULQU</name>
<dbReference type="eggNOG" id="KOG3226">
    <property type="taxonomic scope" value="Eukaryota"/>
</dbReference>
<dbReference type="SUPFAM" id="SSF49785">
    <property type="entry name" value="Galactose-binding domain-like"/>
    <property type="match status" value="1"/>
</dbReference>
<proteinExistence type="predicted"/>
<dbReference type="InterPro" id="IPR008979">
    <property type="entry name" value="Galactose-bd-like_sf"/>
</dbReference>
<feature type="compositionally biased region" description="Basic and acidic residues" evidence="6">
    <location>
        <begin position="589"/>
        <end position="601"/>
    </location>
</feature>
<dbReference type="InterPro" id="IPR036420">
    <property type="entry name" value="BRCT_dom_sf"/>
</dbReference>
<dbReference type="PANTHER" id="PTHR11370">
    <property type="entry name" value="DNA-REPAIR PROTEIN XRCC1"/>
    <property type="match status" value="1"/>
</dbReference>
<feature type="compositionally biased region" description="Basic and acidic residues" evidence="6">
    <location>
        <begin position="530"/>
        <end position="557"/>
    </location>
</feature>
<dbReference type="GO" id="GO:0005634">
    <property type="term" value="C:nucleus"/>
    <property type="evidence" value="ECO:0007669"/>
    <property type="project" value="UniProtKB-SubCell"/>
</dbReference>
<dbReference type="EMBL" id="DS232232">
    <property type="protein sequence ID" value="EDS38077.1"/>
    <property type="molecule type" value="Genomic_DNA"/>
</dbReference>
<evidence type="ECO:0000256" key="1">
    <source>
        <dbReference type="ARBA" id="ARBA00004123"/>
    </source>
</evidence>
<feature type="compositionally biased region" description="Basic and acidic residues" evidence="6">
    <location>
        <begin position="252"/>
        <end position="319"/>
    </location>
</feature>
<dbReference type="PANTHER" id="PTHR11370:SF5">
    <property type="entry name" value="DNA REPAIR PROTEIN XRCC1"/>
    <property type="match status" value="1"/>
</dbReference>
<accession>B0X0B6</accession>